<keyword evidence="1" id="KW-0812">Transmembrane</keyword>
<keyword evidence="2" id="KW-1185">Reference proteome</keyword>
<name>A0A7I4XUC9_HAECO</name>
<reference evidence="3" key="1">
    <citation type="submission" date="2020-12" db="UniProtKB">
        <authorList>
            <consortium name="WormBaseParasite"/>
        </authorList>
    </citation>
    <scope>IDENTIFICATION</scope>
    <source>
        <strain evidence="3">MHco3</strain>
    </source>
</reference>
<dbReference type="AlphaFoldDB" id="A0A7I4XUC9"/>
<dbReference type="Proteomes" id="UP000025227">
    <property type="component" value="Unplaced"/>
</dbReference>
<protein>
    <submittedName>
        <fullName evidence="3">BatA domain-containing protein</fullName>
    </submittedName>
</protein>
<evidence type="ECO:0000256" key="1">
    <source>
        <dbReference type="SAM" id="Phobius"/>
    </source>
</evidence>
<feature type="transmembrane region" description="Helical" evidence="1">
    <location>
        <begin position="6"/>
        <end position="27"/>
    </location>
</feature>
<keyword evidence="1" id="KW-0472">Membrane</keyword>
<evidence type="ECO:0000313" key="2">
    <source>
        <dbReference type="Proteomes" id="UP000025227"/>
    </source>
</evidence>
<sequence>MSVSAEVFGVVIIPLIPIVVIILLLLWEKFRPREDNYEVLEDPLAWPPFRNEYVTYFALRN</sequence>
<dbReference type="WBParaSite" id="HCON_00007925-00001">
    <property type="protein sequence ID" value="HCON_00007925-00001"/>
    <property type="gene ID" value="HCON_00007925"/>
</dbReference>
<keyword evidence="1" id="KW-1133">Transmembrane helix</keyword>
<evidence type="ECO:0000313" key="3">
    <source>
        <dbReference type="WBParaSite" id="HCON_00007925-00001"/>
    </source>
</evidence>
<proteinExistence type="predicted"/>
<accession>A0A7I4XUC9</accession>
<organism evidence="2 3">
    <name type="scientific">Haemonchus contortus</name>
    <name type="common">Barber pole worm</name>
    <dbReference type="NCBI Taxonomy" id="6289"/>
    <lineage>
        <taxon>Eukaryota</taxon>
        <taxon>Metazoa</taxon>
        <taxon>Ecdysozoa</taxon>
        <taxon>Nematoda</taxon>
        <taxon>Chromadorea</taxon>
        <taxon>Rhabditida</taxon>
        <taxon>Rhabditina</taxon>
        <taxon>Rhabditomorpha</taxon>
        <taxon>Strongyloidea</taxon>
        <taxon>Trichostrongylidae</taxon>
        <taxon>Haemonchus</taxon>
    </lineage>
</organism>